<dbReference type="Proteomes" id="UP000324781">
    <property type="component" value="Unassembled WGS sequence"/>
</dbReference>
<proteinExistence type="predicted"/>
<gene>
    <name evidence="2" type="ORF">SAMN05444373_100221</name>
</gene>
<name>A0A1M6AZV4_9FIRM</name>
<evidence type="ECO:0000313" key="2">
    <source>
        <dbReference type="EMBL" id="SHI42015.1"/>
    </source>
</evidence>
<accession>A0A1M6AZV4</accession>
<evidence type="ECO:0000313" key="3">
    <source>
        <dbReference type="Proteomes" id="UP000324781"/>
    </source>
</evidence>
<organism evidence="2 3">
    <name type="scientific">Thermoclostridium caenicola</name>
    <dbReference type="NCBI Taxonomy" id="659425"/>
    <lineage>
        <taxon>Bacteria</taxon>
        <taxon>Bacillati</taxon>
        <taxon>Bacillota</taxon>
        <taxon>Clostridia</taxon>
        <taxon>Eubacteriales</taxon>
        <taxon>Oscillospiraceae</taxon>
        <taxon>Thermoclostridium</taxon>
    </lineage>
</organism>
<protein>
    <submittedName>
        <fullName evidence="2">Uncharacterized protein</fullName>
    </submittedName>
</protein>
<feature type="region of interest" description="Disordered" evidence="1">
    <location>
        <begin position="58"/>
        <end position="77"/>
    </location>
</feature>
<dbReference type="EMBL" id="FQZP01000002">
    <property type="protein sequence ID" value="SHI42015.1"/>
    <property type="molecule type" value="Genomic_DNA"/>
</dbReference>
<feature type="compositionally biased region" description="Basic residues" evidence="1">
    <location>
        <begin position="58"/>
        <end position="67"/>
    </location>
</feature>
<sequence>MDMYAFNKLPPNQFALLAAFLGVLLNFALNSEEKAALGNFIISIGQTMLTARPRNRIRLPSGRKRTRGGPAFSRCPR</sequence>
<dbReference type="AlphaFoldDB" id="A0A1M6AZV4"/>
<keyword evidence="3" id="KW-1185">Reference proteome</keyword>
<reference evidence="2 3" key="1">
    <citation type="submission" date="2016-11" db="EMBL/GenBank/DDBJ databases">
        <authorList>
            <person name="Varghese N."/>
            <person name="Submissions S."/>
        </authorList>
    </citation>
    <scope>NUCLEOTIDE SEQUENCE [LARGE SCALE GENOMIC DNA]</scope>
    <source>
        <strain evidence="2 3">DSM 19027</strain>
    </source>
</reference>
<evidence type="ECO:0000256" key="1">
    <source>
        <dbReference type="SAM" id="MobiDB-lite"/>
    </source>
</evidence>